<dbReference type="EMBL" id="QFXC01000007">
    <property type="protein sequence ID" value="RDH84967.1"/>
    <property type="molecule type" value="Genomic_DNA"/>
</dbReference>
<name>A0A370DKX6_9GAMM</name>
<evidence type="ECO:0000313" key="1">
    <source>
        <dbReference type="EMBL" id="RDH84967.1"/>
    </source>
</evidence>
<organism evidence="1 2">
    <name type="scientific">endosymbiont of Galathealinum brachiosum</name>
    <dbReference type="NCBI Taxonomy" id="2200906"/>
    <lineage>
        <taxon>Bacteria</taxon>
        <taxon>Pseudomonadati</taxon>
        <taxon>Pseudomonadota</taxon>
        <taxon>Gammaproteobacteria</taxon>
        <taxon>sulfur-oxidizing symbionts</taxon>
    </lineage>
</organism>
<reference evidence="1 2" key="1">
    <citation type="journal article" date="2018" name="ISME J.">
        <title>Endosymbiont genomes yield clues of tubeworm success.</title>
        <authorList>
            <person name="Li Y."/>
            <person name="Liles M.R."/>
            <person name="Halanych K.M."/>
        </authorList>
    </citation>
    <scope>NUCLEOTIDE SEQUENCE [LARGE SCALE GENOMIC DNA]</scope>
    <source>
        <strain evidence="1">A1464</strain>
    </source>
</reference>
<gene>
    <name evidence="1" type="ORF">DIZ80_05750</name>
</gene>
<keyword evidence="2" id="KW-1185">Reference proteome</keyword>
<protein>
    <submittedName>
        <fullName evidence="1">GTP-binding protein</fullName>
    </submittedName>
</protein>
<dbReference type="Proteomes" id="UP000254266">
    <property type="component" value="Unassembled WGS sequence"/>
</dbReference>
<evidence type="ECO:0000313" key="2">
    <source>
        <dbReference type="Proteomes" id="UP000254266"/>
    </source>
</evidence>
<dbReference type="InterPro" id="IPR038444">
    <property type="entry name" value="DUF465_sf"/>
</dbReference>
<accession>A0A370DKX6</accession>
<dbReference type="Gene3D" id="6.10.280.50">
    <property type="match status" value="1"/>
</dbReference>
<dbReference type="InterPro" id="IPR007420">
    <property type="entry name" value="DUF465"/>
</dbReference>
<dbReference type="AlphaFoldDB" id="A0A370DKX6"/>
<dbReference type="Pfam" id="PF04325">
    <property type="entry name" value="DUF465"/>
    <property type="match status" value="1"/>
</dbReference>
<comment type="caution">
    <text evidence="1">The sequence shown here is derived from an EMBL/GenBank/DDBJ whole genome shotgun (WGS) entry which is preliminary data.</text>
</comment>
<sequence length="79" mass="9600">MLGEKHDLIHELPEYKDQIRTLKMSNKHFEKLFDKYHDLDHQIRRIEEGIETPEDSYSEELKKERLQLKDELFGMIKTA</sequence>
<proteinExistence type="predicted"/>